<comment type="caution">
    <text evidence="3">The sequence shown here is derived from an EMBL/GenBank/DDBJ whole genome shotgun (WGS) entry which is preliminary data.</text>
</comment>
<dbReference type="PANTHER" id="PTHR45527:SF1">
    <property type="entry name" value="FATTY ACID SYNTHASE"/>
    <property type="match status" value="1"/>
</dbReference>
<dbReference type="GO" id="GO:0044550">
    <property type="term" value="P:secondary metabolite biosynthetic process"/>
    <property type="evidence" value="ECO:0007669"/>
    <property type="project" value="TreeGrafter"/>
</dbReference>
<evidence type="ECO:0000256" key="1">
    <source>
        <dbReference type="ARBA" id="ARBA00023268"/>
    </source>
</evidence>
<dbReference type="SUPFAM" id="SSF56801">
    <property type="entry name" value="Acetyl-CoA synthetase-like"/>
    <property type="match status" value="1"/>
</dbReference>
<proteinExistence type="predicted"/>
<protein>
    <submittedName>
        <fullName evidence="3">Nonribosomal peptide synthetase</fullName>
    </submittedName>
</protein>
<dbReference type="Gene3D" id="3.40.50.12780">
    <property type="entry name" value="N-terminal domain of ligase-like"/>
    <property type="match status" value="1"/>
</dbReference>
<dbReference type="Pfam" id="PF00501">
    <property type="entry name" value="AMP-binding"/>
    <property type="match status" value="1"/>
</dbReference>
<keyword evidence="1" id="KW-0511">Multifunctional enzyme</keyword>
<dbReference type="GO" id="GO:0043041">
    <property type="term" value="P:amino acid activation for nonribosomal peptide biosynthetic process"/>
    <property type="evidence" value="ECO:0007669"/>
    <property type="project" value="TreeGrafter"/>
</dbReference>
<dbReference type="EMBL" id="BPQB01000143">
    <property type="protein sequence ID" value="GJF00264.1"/>
    <property type="molecule type" value="Genomic_DNA"/>
</dbReference>
<name>A0A9P3GR16_9APHY</name>
<feature type="domain" description="AMP-dependent synthetase/ligase" evidence="2">
    <location>
        <begin position="35"/>
        <end position="180"/>
    </location>
</feature>
<dbReference type="AlphaFoldDB" id="A0A9P3GR16"/>
<reference evidence="3 4" key="1">
    <citation type="submission" date="2021-08" db="EMBL/GenBank/DDBJ databases">
        <title>Draft Genome Sequence of Phanerochaete sordida strain YK-624.</title>
        <authorList>
            <person name="Mori T."/>
            <person name="Dohra H."/>
            <person name="Suzuki T."/>
            <person name="Kawagishi H."/>
            <person name="Hirai H."/>
        </authorList>
    </citation>
    <scope>NUCLEOTIDE SEQUENCE [LARGE SCALE GENOMIC DNA]</scope>
    <source>
        <strain evidence="3 4">YK-624</strain>
    </source>
</reference>
<dbReference type="Proteomes" id="UP000703269">
    <property type="component" value="Unassembled WGS sequence"/>
</dbReference>
<dbReference type="InterPro" id="IPR042099">
    <property type="entry name" value="ANL_N_sf"/>
</dbReference>
<dbReference type="PANTHER" id="PTHR45527">
    <property type="entry name" value="NONRIBOSOMAL PEPTIDE SYNTHETASE"/>
    <property type="match status" value="1"/>
</dbReference>
<evidence type="ECO:0000313" key="4">
    <source>
        <dbReference type="Proteomes" id="UP000703269"/>
    </source>
</evidence>
<keyword evidence="4" id="KW-1185">Reference proteome</keyword>
<dbReference type="GO" id="GO:0005829">
    <property type="term" value="C:cytosol"/>
    <property type="evidence" value="ECO:0007669"/>
    <property type="project" value="TreeGrafter"/>
</dbReference>
<dbReference type="GO" id="GO:0031177">
    <property type="term" value="F:phosphopantetheine binding"/>
    <property type="evidence" value="ECO:0007669"/>
    <property type="project" value="TreeGrafter"/>
</dbReference>
<gene>
    <name evidence="3" type="ORF">PsYK624_165480</name>
</gene>
<organism evidence="3 4">
    <name type="scientific">Phanerochaete sordida</name>
    <dbReference type="NCBI Taxonomy" id="48140"/>
    <lineage>
        <taxon>Eukaryota</taxon>
        <taxon>Fungi</taxon>
        <taxon>Dikarya</taxon>
        <taxon>Basidiomycota</taxon>
        <taxon>Agaricomycotina</taxon>
        <taxon>Agaricomycetes</taxon>
        <taxon>Polyporales</taxon>
        <taxon>Phanerochaetaceae</taxon>
        <taxon>Phanerochaete</taxon>
    </lineage>
</organism>
<dbReference type="OrthoDB" id="408177at2759"/>
<evidence type="ECO:0000313" key="3">
    <source>
        <dbReference type="EMBL" id="GJF00264.1"/>
    </source>
</evidence>
<accession>A0A9P3GR16</accession>
<sequence>MASISSLSAEDASLFRRFGFGRREEPPFRCVHHAFEYHVRSNAGAVAAEHLGATITYGELDRRANALAHHLRAMGVRPGARVCLLVQRSIPMVVGIIAVLKAGGAYVPLDGGIVTDSTLAFVLENAKCTLALTLTDYVHRVADFPNINLDEVMKSQDVEYDALEDLSSPDDSCYIIYTSGE</sequence>
<dbReference type="InterPro" id="IPR000873">
    <property type="entry name" value="AMP-dep_synth/lig_dom"/>
</dbReference>
<evidence type="ECO:0000259" key="2">
    <source>
        <dbReference type="Pfam" id="PF00501"/>
    </source>
</evidence>